<gene>
    <name evidence="2" type="ORF">LTRI10_LOCUS46902</name>
</gene>
<dbReference type="EMBL" id="OZ034821">
    <property type="protein sequence ID" value="CAL1407223.1"/>
    <property type="molecule type" value="Genomic_DNA"/>
</dbReference>
<accession>A0AAV2G963</accession>
<evidence type="ECO:0000256" key="1">
    <source>
        <dbReference type="SAM" id="MobiDB-lite"/>
    </source>
</evidence>
<reference evidence="2 3" key="1">
    <citation type="submission" date="2024-04" db="EMBL/GenBank/DDBJ databases">
        <authorList>
            <person name="Fracassetti M."/>
        </authorList>
    </citation>
    <scope>NUCLEOTIDE SEQUENCE [LARGE SCALE GENOMIC DNA]</scope>
</reference>
<organism evidence="2 3">
    <name type="scientific">Linum trigynum</name>
    <dbReference type="NCBI Taxonomy" id="586398"/>
    <lineage>
        <taxon>Eukaryota</taxon>
        <taxon>Viridiplantae</taxon>
        <taxon>Streptophyta</taxon>
        <taxon>Embryophyta</taxon>
        <taxon>Tracheophyta</taxon>
        <taxon>Spermatophyta</taxon>
        <taxon>Magnoliopsida</taxon>
        <taxon>eudicotyledons</taxon>
        <taxon>Gunneridae</taxon>
        <taxon>Pentapetalae</taxon>
        <taxon>rosids</taxon>
        <taxon>fabids</taxon>
        <taxon>Malpighiales</taxon>
        <taxon>Linaceae</taxon>
        <taxon>Linum</taxon>
    </lineage>
</organism>
<dbReference type="Proteomes" id="UP001497516">
    <property type="component" value="Chromosome 8"/>
</dbReference>
<sequence length="131" mass="13735">MVFDGRAFSRPTVAILAERDVQNVQEARTISSSFPSSSSAGLPSQPESSRSPTLSPPGPFIKVLHCDGSFVSHAQMAAYGIAIANSHSQVIDGKAERLICSSPLQAKAVAILNAVILAAQDPVPTGIRSDY</sequence>
<feature type="compositionally biased region" description="Low complexity" evidence="1">
    <location>
        <begin position="31"/>
        <end position="49"/>
    </location>
</feature>
<name>A0AAV2G963_9ROSI</name>
<feature type="region of interest" description="Disordered" evidence="1">
    <location>
        <begin position="27"/>
        <end position="56"/>
    </location>
</feature>
<dbReference type="AlphaFoldDB" id="A0AAV2G963"/>
<proteinExistence type="predicted"/>
<evidence type="ECO:0000313" key="3">
    <source>
        <dbReference type="Proteomes" id="UP001497516"/>
    </source>
</evidence>
<keyword evidence="3" id="KW-1185">Reference proteome</keyword>
<evidence type="ECO:0008006" key="4">
    <source>
        <dbReference type="Google" id="ProtNLM"/>
    </source>
</evidence>
<evidence type="ECO:0000313" key="2">
    <source>
        <dbReference type="EMBL" id="CAL1407223.1"/>
    </source>
</evidence>
<protein>
    <recommendedName>
        <fullName evidence="4">RNase H type-1 domain-containing protein</fullName>
    </recommendedName>
</protein>